<dbReference type="SUPFAM" id="SSF53383">
    <property type="entry name" value="PLP-dependent transferases"/>
    <property type="match status" value="1"/>
</dbReference>
<evidence type="ECO:0000256" key="4">
    <source>
        <dbReference type="ARBA" id="ARBA00022679"/>
    </source>
</evidence>
<dbReference type="GO" id="GO:0008483">
    <property type="term" value="F:transaminase activity"/>
    <property type="evidence" value="ECO:0007669"/>
    <property type="project" value="UniProtKB-KW"/>
</dbReference>
<keyword evidence="4 7" id="KW-0808">Transferase</keyword>
<evidence type="ECO:0000256" key="2">
    <source>
        <dbReference type="ARBA" id="ARBA00007441"/>
    </source>
</evidence>
<comment type="cofactor">
    <cofactor evidence="1">
        <name>pyridoxal 5'-phosphate</name>
        <dbReference type="ChEBI" id="CHEBI:597326"/>
    </cofactor>
</comment>
<dbReference type="RefSeq" id="WP_232058100.1">
    <property type="nucleotide sequence ID" value="NZ_AP019400.1"/>
</dbReference>
<reference evidence="7 8" key="1">
    <citation type="submission" date="2019-01" db="EMBL/GenBank/DDBJ databases">
        <title>Complete genome sequence of Cohnella hallensis HS21 isolated from Korean fir (Abies koreana) rhizospheric soil.</title>
        <authorList>
            <person name="Jiang L."/>
            <person name="Kang S.W."/>
            <person name="Kim S."/>
            <person name="Jung J."/>
            <person name="Kim C.Y."/>
            <person name="Kim D.H."/>
            <person name="Kim S.W."/>
            <person name="Lee J."/>
        </authorList>
    </citation>
    <scope>NUCLEOTIDE SEQUENCE [LARGE SCALE GENOMIC DNA]</scope>
    <source>
        <strain evidence="7 8">HS21</strain>
    </source>
</reference>
<dbReference type="InterPro" id="IPR004839">
    <property type="entry name" value="Aminotransferase_I/II_large"/>
</dbReference>
<dbReference type="GO" id="GO:0030170">
    <property type="term" value="F:pyridoxal phosphate binding"/>
    <property type="evidence" value="ECO:0007669"/>
    <property type="project" value="InterPro"/>
</dbReference>
<dbReference type="KEGG" id="cohn:KCTCHS21_12500"/>
<accession>A0A3T1D1C1</accession>
<dbReference type="CDD" id="cd00609">
    <property type="entry name" value="AAT_like"/>
    <property type="match status" value="1"/>
</dbReference>
<dbReference type="GO" id="GO:0006520">
    <property type="term" value="P:amino acid metabolic process"/>
    <property type="evidence" value="ECO:0007669"/>
    <property type="project" value="InterPro"/>
</dbReference>
<dbReference type="PANTHER" id="PTHR46383">
    <property type="entry name" value="ASPARTATE AMINOTRANSFERASE"/>
    <property type="match status" value="1"/>
</dbReference>
<evidence type="ECO:0000313" key="8">
    <source>
        <dbReference type="Proteomes" id="UP000289856"/>
    </source>
</evidence>
<comment type="similarity">
    <text evidence="2">Belongs to the class-I pyridoxal-phosphate-dependent aminotransferase family.</text>
</comment>
<evidence type="ECO:0000256" key="3">
    <source>
        <dbReference type="ARBA" id="ARBA00022576"/>
    </source>
</evidence>
<evidence type="ECO:0000256" key="5">
    <source>
        <dbReference type="ARBA" id="ARBA00022898"/>
    </source>
</evidence>
<gene>
    <name evidence="7" type="primary">aspC</name>
    <name evidence="7" type="ORF">KCTCHS21_12500</name>
</gene>
<protein>
    <submittedName>
        <fullName evidence="7">Aspartate aminotransferase</fullName>
    </submittedName>
</protein>
<dbReference type="EMBL" id="AP019400">
    <property type="protein sequence ID" value="BBI31851.1"/>
    <property type="molecule type" value="Genomic_DNA"/>
</dbReference>
<dbReference type="Proteomes" id="UP000289856">
    <property type="component" value="Chromosome"/>
</dbReference>
<keyword evidence="5" id="KW-0663">Pyridoxal phosphate</keyword>
<sequence length="389" mass="44092">MDLLPLRTNIDFYEQRFLMFVLDQMAYEYEQDNKDVIRMTLGKSELPLHPQINAAMAEAINDFSKSSKVFPAGLPELRNRLSEYYLEKYGVHIPSRHFIIGSGTSSIFRNLFQLLLNHEDEVLLPSPYYSLYNFSALLAGAKIRYYLIDEQSMSVDMSSFRANLTPRTKVVVINSPGNPLGNIITKEEMLEIDTLVNGQAVIIHDEIYANMSFDSQPISSVQLENTRSAFITTNAFSKGHRMYARRVGYCIVPEQLIEPLTVIQHHTLLTLDPVVQYGAIAALDLHEEVEVLVGLYRDRRNYTVESFEPVPDVKVLHSNGGFYITLDCSSYIEKQGMADSLELATQIIESTYVAVVPGSDFGMPSSLRLSFSSSKYKEGIDRLVQYFIS</sequence>
<evidence type="ECO:0000256" key="1">
    <source>
        <dbReference type="ARBA" id="ARBA00001933"/>
    </source>
</evidence>
<keyword evidence="8" id="KW-1185">Reference proteome</keyword>
<dbReference type="InterPro" id="IPR015421">
    <property type="entry name" value="PyrdxlP-dep_Trfase_major"/>
</dbReference>
<dbReference type="InterPro" id="IPR015424">
    <property type="entry name" value="PyrdxlP-dep_Trfase"/>
</dbReference>
<dbReference type="AlphaFoldDB" id="A0A3T1D1C1"/>
<evidence type="ECO:0000259" key="6">
    <source>
        <dbReference type="Pfam" id="PF00155"/>
    </source>
</evidence>
<proteinExistence type="inferred from homology"/>
<dbReference type="InterPro" id="IPR050596">
    <property type="entry name" value="AspAT/PAT-like"/>
</dbReference>
<organism evidence="7 8">
    <name type="scientific">Cohnella abietis</name>
    <dbReference type="NCBI Taxonomy" id="2507935"/>
    <lineage>
        <taxon>Bacteria</taxon>
        <taxon>Bacillati</taxon>
        <taxon>Bacillota</taxon>
        <taxon>Bacilli</taxon>
        <taxon>Bacillales</taxon>
        <taxon>Paenibacillaceae</taxon>
        <taxon>Cohnella</taxon>
    </lineage>
</organism>
<keyword evidence="3 7" id="KW-0032">Aminotransferase</keyword>
<dbReference type="Pfam" id="PF00155">
    <property type="entry name" value="Aminotran_1_2"/>
    <property type="match status" value="1"/>
</dbReference>
<dbReference type="Gene3D" id="3.90.1150.10">
    <property type="entry name" value="Aspartate Aminotransferase, domain 1"/>
    <property type="match status" value="1"/>
</dbReference>
<evidence type="ECO:0000313" key="7">
    <source>
        <dbReference type="EMBL" id="BBI31851.1"/>
    </source>
</evidence>
<dbReference type="Gene3D" id="3.40.640.10">
    <property type="entry name" value="Type I PLP-dependent aspartate aminotransferase-like (Major domain)"/>
    <property type="match status" value="1"/>
</dbReference>
<dbReference type="InterPro" id="IPR015422">
    <property type="entry name" value="PyrdxlP-dep_Trfase_small"/>
</dbReference>
<feature type="domain" description="Aminotransferase class I/classII large" evidence="6">
    <location>
        <begin position="41"/>
        <end position="385"/>
    </location>
</feature>
<name>A0A3T1D1C1_9BACL</name>